<gene>
    <name evidence="1" type="ORF">GCM10007383_32460</name>
</gene>
<protein>
    <submittedName>
        <fullName evidence="1">Uncharacterized protein</fullName>
    </submittedName>
</protein>
<dbReference type="EMBL" id="BMWP01000027">
    <property type="protein sequence ID" value="GGW45568.1"/>
    <property type="molecule type" value="Genomic_DNA"/>
</dbReference>
<sequence length="115" mass="13415">MFELGKLYIPTLLDFNPNTQKITFKIPEVYSREYIENIEHSLQIHMRGSDVFIIYYGEDDSNLSTTLDLEVPHIAYGNLDSESFGKIQERALHVLRNHIIDSQRELLNLFNDKNG</sequence>
<dbReference type="Proteomes" id="UP000634668">
    <property type="component" value="Unassembled WGS sequence"/>
</dbReference>
<dbReference type="AlphaFoldDB" id="A0A918J3M7"/>
<accession>A0A918J3M7</accession>
<proteinExistence type="predicted"/>
<evidence type="ECO:0000313" key="2">
    <source>
        <dbReference type="Proteomes" id="UP000634668"/>
    </source>
</evidence>
<reference evidence="1" key="1">
    <citation type="journal article" date="2014" name="Int. J. Syst. Evol. Microbiol.">
        <title>Complete genome sequence of Corynebacterium casei LMG S-19264T (=DSM 44701T), isolated from a smear-ripened cheese.</title>
        <authorList>
            <consortium name="US DOE Joint Genome Institute (JGI-PGF)"/>
            <person name="Walter F."/>
            <person name="Albersmeier A."/>
            <person name="Kalinowski J."/>
            <person name="Ruckert C."/>
        </authorList>
    </citation>
    <scope>NUCLEOTIDE SEQUENCE</scope>
    <source>
        <strain evidence="1">KCTC 12113</strain>
    </source>
</reference>
<dbReference type="RefSeq" id="WP_026814367.1">
    <property type="nucleotide sequence ID" value="NZ_BMWP01000027.1"/>
</dbReference>
<keyword evidence="2" id="KW-1185">Reference proteome</keyword>
<evidence type="ECO:0000313" key="1">
    <source>
        <dbReference type="EMBL" id="GGW45568.1"/>
    </source>
</evidence>
<reference evidence="1" key="2">
    <citation type="submission" date="2020-09" db="EMBL/GenBank/DDBJ databases">
        <authorList>
            <person name="Sun Q."/>
            <person name="Kim S."/>
        </authorList>
    </citation>
    <scope>NUCLEOTIDE SEQUENCE</scope>
    <source>
        <strain evidence="1">KCTC 12113</strain>
    </source>
</reference>
<organism evidence="1 2">
    <name type="scientific">Arenibacter certesii</name>
    <dbReference type="NCBI Taxonomy" id="228955"/>
    <lineage>
        <taxon>Bacteria</taxon>
        <taxon>Pseudomonadati</taxon>
        <taxon>Bacteroidota</taxon>
        <taxon>Flavobacteriia</taxon>
        <taxon>Flavobacteriales</taxon>
        <taxon>Flavobacteriaceae</taxon>
        <taxon>Arenibacter</taxon>
    </lineage>
</organism>
<comment type="caution">
    <text evidence="1">The sequence shown here is derived from an EMBL/GenBank/DDBJ whole genome shotgun (WGS) entry which is preliminary data.</text>
</comment>
<name>A0A918J3M7_9FLAO</name>